<dbReference type="Pfam" id="PF17650">
    <property type="entry name" value="RACo_linker"/>
    <property type="match status" value="1"/>
</dbReference>
<feature type="domain" description="RACo C-terminal" evidence="1">
    <location>
        <begin position="252"/>
        <end position="521"/>
    </location>
</feature>
<organism evidence="4 5">
    <name type="scientific">Candidatus Desulfacyla euxinica</name>
    <dbReference type="NCBI Taxonomy" id="2841693"/>
    <lineage>
        <taxon>Bacteria</taxon>
        <taxon>Deltaproteobacteria</taxon>
        <taxon>Candidatus Desulfacyla</taxon>
    </lineage>
</organism>
<dbReference type="Proteomes" id="UP000650524">
    <property type="component" value="Unassembled WGS sequence"/>
</dbReference>
<gene>
    <name evidence="4" type="ORF">H8E19_14145</name>
</gene>
<sequence length="525" mass="56405">MENGAWIKRISPRLTPPSLKDNTADVDRLVKGIKKGLGDEEVSVDFALIKGLTPSLRKYDYEVSAALFQEHNCWHLIDVFSAQGGNGIYGLALDLGSSTLVLRLMDLETGRIMDETSFHNPQIEIGADILTRIHFAAQDGGLIKLQGILIGRLNEEISKLAEKNGIGSEYIVGMSVAGNTTMTHLFLGLDPYWICREPYIPVVNSPGLLKSRDLGIKINPGAPILISPNVGSYFGGDLIAGILASGMTHQRETAFLVDVGTNAEVVIGNRDWLMACAGAAGPALEGGVASMGMMAGPGVIDHVLIDPANSEFEIRIIKDDGSIEAPQGQKPVGICGSGLIDLAAQLFLAGMIDLRGKFVAERCGDRLVDMDGISHLIVVPPEDSATGQALTLSQTDIDGLIRSKAAMYTILTTIANTVNISLKEISRFYVAGTFGPYINPQSAITIGMIPDLPLETYVSLGNTSLNGAGMALLRADAKDELFQIRDQITYLELNVNQEFMNLFSAAKFIPHTDRSLFPSVKTGNF</sequence>
<dbReference type="AlphaFoldDB" id="A0A8J6N1V0"/>
<feature type="domain" description="RACo linker region" evidence="2">
    <location>
        <begin position="13"/>
        <end position="80"/>
    </location>
</feature>
<name>A0A8J6N1V0_9DELT</name>
<protein>
    <submittedName>
        <fullName evidence="4">DUF4445 domain-containing protein</fullName>
    </submittedName>
</protein>
<dbReference type="Gene3D" id="3.10.20.880">
    <property type="match status" value="1"/>
</dbReference>
<comment type="caution">
    <text evidence="4">The sequence shown here is derived from an EMBL/GenBank/DDBJ whole genome shotgun (WGS) entry which is preliminary data.</text>
</comment>
<dbReference type="InterPro" id="IPR041414">
    <property type="entry name" value="Raco-like_middle"/>
</dbReference>
<evidence type="ECO:0000313" key="5">
    <source>
        <dbReference type="Proteomes" id="UP000650524"/>
    </source>
</evidence>
<dbReference type="InterPro" id="IPR027980">
    <property type="entry name" value="RACo_C"/>
</dbReference>
<accession>A0A8J6N1V0</accession>
<evidence type="ECO:0000259" key="3">
    <source>
        <dbReference type="Pfam" id="PF17651"/>
    </source>
</evidence>
<evidence type="ECO:0000259" key="2">
    <source>
        <dbReference type="Pfam" id="PF17650"/>
    </source>
</evidence>
<dbReference type="Gene3D" id="3.30.420.480">
    <property type="entry name" value="Domain of unknown function (DUF4445)"/>
    <property type="match status" value="1"/>
</dbReference>
<dbReference type="Pfam" id="PF14574">
    <property type="entry name" value="RACo_C_ter"/>
    <property type="match status" value="1"/>
</dbReference>
<reference evidence="4 5" key="1">
    <citation type="submission" date="2020-08" db="EMBL/GenBank/DDBJ databases">
        <title>Bridging the membrane lipid divide: bacteria of the FCB group superphylum have the potential to synthesize archaeal ether lipids.</title>
        <authorList>
            <person name="Villanueva L."/>
            <person name="Von Meijenfeldt F.A.B."/>
            <person name="Westbye A.B."/>
            <person name="Yadav S."/>
            <person name="Hopmans E.C."/>
            <person name="Dutilh B.E."/>
            <person name="Sinninghe Damste J.S."/>
        </authorList>
    </citation>
    <scope>NUCLEOTIDE SEQUENCE [LARGE SCALE GENOMIC DNA]</scope>
    <source>
        <strain evidence="4">NIOZ-UU27</strain>
    </source>
</reference>
<feature type="domain" description="RACo-like middle region" evidence="3">
    <location>
        <begin position="89"/>
        <end position="249"/>
    </location>
</feature>
<dbReference type="InterPro" id="IPR040506">
    <property type="entry name" value="RACo_linker"/>
</dbReference>
<dbReference type="PANTHER" id="PTHR42895">
    <property type="entry name" value="IRON-SULFUR CLUSTER-BINDING PROTEIN-RELATED"/>
    <property type="match status" value="1"/>
</dbReference>
<dbReference type="InterPro" id="IPR052911">
    <property type="entry name" value="Corrinoid_activation_enz"/>
</dbReference>
<evidence type="ECO:0000313" key="4">
    <source>
        <dbReference type="EMBL" id="MBC8178542.1"/>
    </source>
</evidence>
<proteinExistence type="predicted"/>
<dbReference type="EMBL" id="JACNJD010000287">
    <property type="protein sequence ID" value="MBC8178542.1"/>
    <property type="molecule type" value="Genomic_DNA"/>
</dbReference>
<dbReference type="InterPro" id="IPR042259">
    <property type="entry name" value="Raco-like_middle_sf"/>
</dbReference>
<evidence type="ECO:0000259" key="1">
    <source>
        <dbReference type="Pfam" id="PF14574"/>
    </source>
</evidence>
<dbReference type="Pfam" id="PF17651">
    <property type="entry name" value="Raco_middle"/>
    <property type="match status" value="1"/>
</dbReference>
<dbReference type="PANTHER" id="PTHR42895:SF1">
    <property type="entry name" value="IRON-SULFUR CLUSTER PROTEIN"/>
    <property type="match status" value="1"/>
</dbReference>